<dbReference type="GO" id="GO:0005737">
    <property type="term" value="C:cytoplasm"/>
    <property type="evidence" value="ECO:0007669"/>
    <property type="project" value="TreeGrafter"/>
</dbReference>
<evidence type="ECO:0000256" key="1">
    <source>
        <dbReference type="ARBA" id="ARBA00023002"/>
    </source>
</evidence>
<evidence type="ECO:0000313" key="4">
    <source>
        <dbReference type="Proteomes" id="UP000487268"/>
    </source>
</evidence>
<dbReference type="NCBIfam" id="NF007695">
    <property type="entry name" value="PRK10376.1"/>
    <property type="match status" value="1"/>
</dbReference>
<dbReference type="Pfam" id="PF00248">
    <property type="entry name" value="Aldo_ket_red"/>
    <property type="match status" value="1"/>
</dbReference>
<protein>
    <submittedName>
        <fullName evidence="3">Pyridoxine 4-dehydrogenase</fullName>
        <ecNumber evidence="3">1.1.1.65</ecNumber>
    </submittedName>
</protein>
<keyword evidence="1 3" id="KW-0560">Oxidoreductase</keyword>
<dbReference type="Proteomes" id="UP000487268">
    <property type="component" value="Unassembled WGS sequence"/>
</dbReference>
<dbReference type="PRINTS" id="PR00069">
    <property type="entry name" value="ALDKETRDTASE"/>
</dbReference>
<organism evidence="3 4">
    <name type="scientific">Actinomadura macrotermitis</name>
    <dbReference type="NCBI Taxonomy" id="2585200"/>
    <lineage>
        <taxon>Bacteria</taxon>
        <taxon>Bacillati</taxon>
        <taxon>Actinomycetota</taxon>
        <taxon>Actinomycetes</taxon>
        <taxon>Streptosporangiales</taxon>
        <taxon>Thermomonosporaceae</taxon>
        <taxon>Actinomadura</taxon>
    </lineage>
</organism>
<gene>
    <name evidence="3" type="primary">pdxI_2</name>
    <name evidence="3" type="ORF">ACRB68_50860</name>
</gene>
<sequence length="311" mass="33540">MSQENKPAAAAGRVQTDAGLGVNRLGYGAMQLPGPMIWGPPADKDAALAVLRRAVELGVDHIDTSDAYGPHVANELIREALHPYPEGLVIATKVGVVRDEYKTFNAETTPEALRDQVEANLATLGRARLDLVYLRVGGDGMLFPAETPFEESFGSLARLRERGLIRNLGLSGVTVEQLEQAREIAPVAFVQNRFHLLDRGALDVLRYCEDHGIAFVPYFPLASGLLNPGIDKSRLPPGMGLKDDQERTLDEIAARHGATRSQVALAWLLAVSPSTLLIPGTRSVAHLEENIGAGTLRLTDADIAELDKFAA</sequence>
<dbReference type="SUPFAM" id="SSF51430">
    <property type="entry name" value="NAD(P)-linked oxidoreductase"/>
    <property type="match status" value="1"/>
</dbReference>
<dbReference type="InterPro" id="IPR050791">
    <property type="entry name" value="Aldo-Keto_reductase"/>
</dbReference>
<proteinExistence type="predicted"/>
<accession>A0A7K0C0M5</accession>
<comment type="caution">
    <text evidence="3">The sequence shown here is derived from an EMBL/GenBank/DDBJ whole genome shotgun (WGS) entry which is preliminary data.</text>
</comment>
<dbReference type="InterPro" id="IPR036812">
    <property type="entry name" value="NAD(P)_OxRdtase_dom_sf"/>
</dbReference>
<dbReference type="Gene3D" id="3.20.20.100">
    <property type="entry name" value="NADP-dependent oxidoreductase domain"/>
    <property type="match status" value="1"/>
</dbReference>
<dbReference type="OrthoDB" id="9768793at2"/>
<evidence type="ECO:0000259" key="2">
    <source>
        <dbReference type="Pfam" id="PF00248"/>
    </source>
</evidence>
<dbReference type="EC" id="1.1.1.65" evidence="3"/>
<dbReference type="InterPro" id="IPR020471">
    <property type="entry name" value="AKR"/>
</dbReference>
<dbReference type="EMBL" id="WEGH01000003">
    <property type="protein sequence ID" value="MQY06989.1"/>
    <property type="molecule type" value="Genomic_DNA"/>
</dbReference>
<dbReference type="AlphaFoldDB" id="A0A7K0C0M5"/>
<feature type="domain" description="NADP-dependent oxidoreductase" evidence="2">
    <location>
        <begin position="24"/>
        <end position="309"/>
    </location>
</feature>
<dbReference type="PANTHER" id="PTHR43625">
    <property type="entry name" value="AFLATOXIN B1 ALDEHYDE REDUCTASE"/>
    <property type="match status" value="1"/>
</dbReference>
<dbReference type="CDD" id="cd19088">
    <property type="entry name" value="AKR_AKR13B1"/>
    <property type="match status" value="1"/>
</dbReference>
<name>A0A7K0C0M5_9ACTN</name>
<reference evidence="3 4" key="1">
    <citation type="submission" date="2019-10" db="EMBL/GenBank/DDBJ databases">
        <title>Actinomadura rubteroloni sp. nov. and Actinomadura macrotermitis sp. nov., isolated from the gut of fungus growing-termite Macrotermes natalensis.</title>
        <authorList>
            <person name="Benndorf R."/>
            <person name="Martin K."/>
            <person name="Kuefner M."/>
            <person name="De Beer W."/>
            <person name="Kaster A.-K."/>
            <person name="Vollmers J."/>
            <person name="Poulsen M."/>
            <person name="Beemelmanns C."/>
        </authorList>
    </citation>
    <scope>NUCLEOTIDE SEQUENCE [LARGE SCALE GENOMIC DNA]</scope>
    <source>
        <strain evidence="3 4">RB68</strain>
    </source>
</reference>
<keyword evidence="4" id="KW-1185">Reference proteome</keyword>
<dbReference type="InterPro" id="IPR023210">
    <property type="entry name" value="NADP_OxRdtase_dom"/>
</dbReference>
<evidence type="ECO:0000313" key="3">
    <source>
        <dbReference type="EMBL" id="MQY06989.1"/>
    </source>
</evidence>
<dbReference type="PANTHER" id="PTHR43625:SF40">
    <property type="entry name" value="ALDO-KETO REDUCTASE YAKC [NADP(+)]"/>
    <property type="match status" value="1"/>
</dbReference>
<dbReference type="GO" id="GO:0050236">
    <property type="term" value="F:pyridoxine 4-dehydrogenase (NADP+) activity"/>
    <property type="evidence" value="ECO:0007669"/>
    <property type="project" value="UniProtKB-EC"/>
</dbReference>
<dbReference type="RefSeq" id="WP_153536552.1">
    <property type="nucleotide sequence ID" value="NZ_WEGH01000003.1"/>
</dbReference>